<feature type="region of interest" description="Disordered" evidence="1">
    <location>
        <begin position="88"/>
        <end position="119"/>
    </location>
</feature>
<evidence type="ECO:0000313" key="2">
    <source>
        <dbReference type="EMBL" id="EGO21445.1"/>
    </source>
</evidence>
<dbReference type="AlphaFoldDB" id="F8P4A8"/>
<dbReference type="EMBL" id="GL945438">
    <property type="protein sequence ID" value="EGO21446.1"/>
    <property type="molecule type" value="Genomic_DNA"/>
</dbReference>
<dbReference type="RefSeq" id="XP_007321232.1">
    <property type="nucleotide sequence ID" value="XM_007321170.1"/>
</dbReference>
<accession>F8P4A8</accession>
<gene>
    <name evidence="2" type="ORF">SERLADRAFT_440702</name>
    <name evidence="3" type="ORF">SERLADRAFT_440704</name>
</gene>
<reference evidence="3" key="1">
    <citation type="submission" date="2011-04" db="EMBL/GenBank/DDBJ databases">
        <title>Evolution of plant cell wall degrading machinery underlies the functional diversity of forest fungi.</title>
        <authorList>
            <consortium name="US DOE Joint Genome Institute (JGI-PGF)"/>
            <person name="Eastwood D.C."/>
            <person name="Floudas D."/>
            <person name="Binder M."/>
            <person name="Majcherczyk A."/>
            <person name="Schneider P."/>
            <person name="Aerts A."/>
            <person name="Asiegbu F.O."/>
            <person name="Baker S.E."/>
            <person name="Barry K."/>
            <person name="Bendiksby M."/>
            <person name="Blumentritt M."/>
            <person name="Coutinho P.M."/>
            <person name="Cullen D."/>
            <person name="Cullen D."/>
            <person name="Gathman A."/>
            <person name="Goodell B."/>
            <person name="Henrissat B."/>
            <person name="Ihrmark K."/>
            <person name="Kauserud H."/>
            <person name="Kohler A."/>
            <person name="LaButti K."/>
            <person name="Lapidus A."/>
            <person name="Lavin J.L."/>
            <person name="Lee Y.-H."/>
            <person name="Lindquist E."/>
            <person name="Lilly W."/>
            <person name="Lucas S."/>
            <person name="Morin E."/>
            <person name="Murat C."/>
            <person name="Oguiza J.A."/>
            <person name="Park J."/>
            <person name="Pisabarro A.G."/>
            <person name="Riley R."/>
            <person name="Rosling A."/>
            <person name="Salamov A."/>
            <person name="Schmidt O."/>
            <person name="Schmutz J."/>
            <person name="Skrede I."/>
            <person name="Stenlid J."/>
            <person name="Wiebenga A."/>
            <person name="Xie X."/>
            <person name="Kues U."/>
            <person name="Hibbett D.S."/>
            <person name="Hoffmeister D."/>
            <person name="Hogberg N."/>
            <person name="Martin F."/>
            <person name="Grigoriev I.V."/>
            <person name="Watkinson S.C."/>
        </authorList>
    </citation>
    <scope>NUCLEOTIDE SEQUENCE</scope>
    <source>
        <strain evidence="3">S7.9</strain>
    </source>
</reference>
<dbReference type="GeneID" id="18815418"/>
<dbReference type="KEGG" id="sla:SERLADRAFT_440702"/>
<evidence type="ECO:0000313" key="3">
    <source>
        <dbReference type="EMBL" id="EGO21446.1"/>
    </source>
</evidence>
<dbReference type="HOGENOM" id="CLU_1210421_0_0_1"/>
<dbReference type="RefSeq" id="XP_007321231.1">
    <property type="nucleotide sequence ID" value="XM_007321169.1"/>
</dbReference>
<dbReference type="GeneID" id="18815417"/>
<name>F8P4A8_SERL9</name>
<dbReference type="EMBL" id="GL945438">
    <property type="protein sequence ID" value="EGO21445.1"/>
    <property type="molecule type" value="Genomic_DNA"/>
</dbReference>
<sequence>MQQCEEYPRPMRVSHLPSLRFVVPTSHNGTHISRAPPPTLATAASTSILPIITRSCSTRARSTIPSTFLHNRLNSPRSQCSQRIAGHIDPYATSDTPPPTPSTPSQLPTMPPAPRAGTPYPFGLHSPCAAHKSETDPHIEQRLISGWKAIEAKGPRQSQTILILLIHNPLLNDDIALVFDDVMPVKNMAIVPSIIVIILVLYADWTPPDTALTNVTNNGSTPSPQTVGD</sequence>
<dbReference type="Proteomes" id="UP000008064">
    <property type="component" value="Unassembled WGS sequence"/>
</dbReference>
<dbReference type="KEGG" id="sla:SERLADRAFT_440704"/>
<protein>
    <submittedName>
        <fullName evidence="3">Uncharacterized protein</fullName>
    </submittedName>
</protein>
<evidence type="ECO:0000256" key="1">
    <source>
        <dbReference type="SAM" id="MobiDB-lite"/>
    </source>
</evidence>
<proteinExistence type="predicted"/>
<organism>
    <name type="scientific">Serpula lacrymans var. lacrymans (strain S7.9)</name>
    <name type="common">Dry rot fungus</name>
    <dbReference type="NCBI Taxonomy" id="578457"/>
    <lineage>
        <taxon>Eukaryota</taxon>
        <taxon>Fungi</taxon>
        <taxon>Dikarya</taxon>
        <taxon>Basidiomycota</taxon>
        <taxon>Agaricomycotina</taxon>
        <taxon>Agaricomycetes</taxon>
        <taxon>Agaricomycetidae</taxon>
        <taxon>Boletales</taxon>
        <taxon>Coniophorineae</taxon>
        <taxon>Serpulaceae</taxon>
        <taxon>Serpula</taxon>
    </lineage>
</organism>